<keyword evidence="9" id="KW-1185">Reference proteome</keyword>
<feature type="transmembrane region" description="Helical" evidence="6">
    <location>
        <begin position="6"/>
        <end position="27"/>
    </location>
</feature>
<evidence type="ECO:0000313" key="8">
    <source>
        <dbReference type="EMBL" id="CAB3792361.1"/>
    </source>
</evidence>
<dbReference type="AlphaFoldDB" id="A0A6J5G6A1"/>
<feature type="transmembrane region" description="Helical" evidence="6">
    <location>
        <begin position="298"/>
        <end position="317"/>
    </location>
</feature>
<protein>
    <recommendedName>
        <fullName evidence="7">Type II secretion system protein GspF domain-containing protein</fullName>
    </recommendedName>
</protein>
<feature type="transmembrane region" description="Helical" evidence="6">
    <location>
        <begin position="91"/>
        <end position="113"/>
    </location>
</feature>
<feature type="domain" description="Type II secretion system protein GspF" evidence="7">
    <location>
        <begin position="158"/>
        <end position="282"/>
    </location>
</feature>
<evidence type="ECO:0000256" key="3">
    <source>
        <dbReference type="ARBA" id="ARBA00022692"/>
    </source>
</evidence>
<dbReference type="RefSeq" id="WP_175195909.1">
    <property type="nucleotide sequence ID" value="NZ_CADIKL010000016.1"/>
</dbReference>
<accession>A0A6J5G6A1</accession>
<feature type="transmembrane region" description="Helical" evidence="6">
    <location>
        <begin position="119"/>
        <end position="140"/>
    </location>
</feature>
<sequence length="325" mass="35463">MNSTLITAGVLLFVAVALACQGAYEWWSSRHGAAARRLKARFEALAKGSEARAEVMSILKSQRLSDASATGRILLATPGVRSLDVWLMQSGLAWSVGRLLAMCAAFALAAFAGTTLVHLPLVGGLAAALLCAMLPVLYIYRRRAKRLVQFERQLPEICDMLGRALRAGHAFSSAIDMVGTEFAEPAGGEFRITFDEITYGVSLNDALCALAVRMPVRDLRYLVIAVLIQRETGGNLAELLDSTSWLIRERLKLFDKVRVLSAEGRLSAWVLGLLPIVSAGFISITNPTFLSVFWTDPVGIQLFYFGVVSLVFGIIWTQRIVKIKA</sequence>
<evidence type="ECO:0000259" key="7">
    <source>
        <dbReference type="Pfam" id="PF00482"/>
    </source>
</evidence>
<keyword evidence="4 6" id="KW-1133">Transmembrane helix</keyword>
<feature type="transmembrane region" description="Helical" evidence="6">
    <location>
        <begin position="266"/>
        <end position="286"/>
    </location>
</feature>
<dbReference type="PANTHER" id="PTHR35007">
    <property type="entry name" value="INTEGRAL MEMBRANE PROTEIN-RELATED"/>
    <property type="match status" value="1"/>
</dbReference>
<proteinExistence type="predicted"/>
<keyword evidence="2" id="KW-1003">Cell membrane</keyword>
<dbReference type="Pfam" id="PF00482">
    <property type="entry name" value="T2SSF"/>
    <property type="match status" value="1"/>
</dbReference>
<dbReference type="EMBL" id="CADIKL010000016">
    <property type="protein sequence ID" value="CAB3792361.1"/>
    <property type="molecule type" value="Genomic_DNA"/>
</dbReference>
<evidence type="ECO:0000256" key="5">
    <source>
        <dbReference type="ARBA" id="ARBA00023136"/>
    </source>
</evidence>
<evidence type="ECO:0000256" key="6">
    <source>
        <dbReference type="SAM" id="Phobius"/>
    </source>
</evidence>
<comment type="subcellular location">
    <subcellularLocation>
        <location evidence="1">Cell membrane</location>
        <topology evidence="1">Multi-pass membrane protein</topology>
    </subcellularLocation>
</comment>
<evidence type="ECO:0000256" key="1">
    <source>
        <dbReference type="ARBA" id="ARBA00004651"/>
    </source>
</evidence>
<name>A0A6J5G6A1_9BURK</name>
<keyword evidence="5 6" id="KW-0472">Membrane</keyword>
<reference evidence="8 9" key="1">
    <citation type="submission" date="2020-04" db="EMBL/GenBank/DDBJ databases">
        <authorList>
            <person name="De Canck E."/>
        </authorList>
    </citation>
    <scope>NUCLEOTIDE SEQUENCE [LARGE SCALE GENOMIC DNA]</scope>
    <source>
        <strain evidence="8 9">LMG 28688</strain>
    </source>
</reference>
<dbReference type="InterPro" id="IPR018076">
    <property type="entry name" value="T2SS_GspF_dom"/>
</dbReference>
<gene>
    <name evidence="8" type="ORF">LMG28688_03493</name>
</gene>
<evidence type="ECO:0000256" key="4">
    <source>
        <dbReference type="ARBA" id="ARBA00022989"/>
    </source>
</evidence>
<organism evidence="8 9">
    <name type="scientific">Paraburkholderia caffeinitolerans</name>
    <dbReference type="NCBI Taxonomy" id="1723730"/>
    <lineage>
        <taxon>Bacteria</taxon>
        <taxon>Pseudomonadati</taxon>
        <taxon>Pseudomonadota</taxon>
        <taxon>Betaproteobacteria</taxon>
        <taxon>Burkholderiales</taxon>
        <taxon>Burkholderiaceae</taxon>
        <taxon>Paraburkholderia</taxon>
    </lineage>
</organism>
<dbReference type="Proteomes" id="UP000494119">
    <property type="component" value="Unassembled WGS sequence"/>
</dbReference>
<dbReference type="PANTHER" id="PTHR35007:SF1">
    <property type="entry name" value="PILUS ASSEMBLY PROTEIN"/>
    <property type="match status" value="1"/>
</dbReference>
<evidence type="ECO:0000256" key="2">
    <source>
        <dbReference type="ARBA" id="ARBA00022475"/>
    </source>
</evidence>
<dbReference type="GO" id="GO:0005886">
    <property type="term" value="C:plasma membrane"/>
    <property type="evidence" value="ECO:0007669"/>
    <property type="project" value="UniProtKB-SubCell"/>
</dbReference>
<keyword evidence="3 6" id="KW-0812">Transmembrane</keyword>
<evidence type="ECO:0000313" key="9">
    <source>
        <dbReference type="Proteomes" id="UP000494119"/>
    </source>
</evidence>